<keyword evidence="1" id="KW-0732">Signal</keyword>
<sequence length="551" mass="63553">MKILKFLFLIVFTNFALNINAQDLKRNRPQEWDGLIFGGRFIDRFSPIPKVGKLTGNTWGAQEVKPRYTDNGIEHKDWSYWGGNIKKGNDGKYHMFVCRWREDSEKGHMEWPRSEVIHAKSNQLIGPFKYVETIGQGHNPEIYKLKNGQYVISVNNGYYLSSSLNGPWEFKIFEYDQRNRPVFDHLTNNTYAQREDGSYLMVSRGGEISFSETGLPPFNQVNTKTVYPPYEGRYEDPVVWKTNIQYHLIVNDWLGRIAYYLRSKDGINWKTDTGEAYLPGIAKYEDKTLVNWYKFERMKIYQDEYGRAYQANFAVADTIKKQDKGSDNHSSKNIGIPLKKGKLLTVLNTSRINANTDFIRVKIKAEADFNPHKNINIKSLRFGASEEINFGRGSKIYKTEKSGNDLILIFHGKNNGLTHNNFAGKLLGKTKKGKLLFGYARLPEINYNQQALSSKFPTLSLNGKHLKTEIEVQNFGQISSKPSLLTIDYLKNDKWVEFAKDTVTTLKPFKKQTLTIHGKKFADRETPVKVKVTIKQKDQKDDVLEGFVIIR</sequence>
<evidence type="ECO:0000313" key="3">
    <source>
        <dbReference type="Proteomes" id="UP001501496"/>
    </source>
</evidence>
<organism evidence="2 3">
    <name type="scientific">Postechiella marina</name>
    <dbReference type="NCBI Taxonomy" id="943941"/>
    <lineage>
        <taxon>Bacteria</taxon>
        <taxon>Pseudomonadati</taxon>
        <taxon>Bacteroidota</taxon>
        <taxon>Flavobacteriia</taxon>
        <taxon>Flavobacteriales</taxon>
        <taxon>Flavobacteriaceae</taxon>
        <taxon>Postechiella</taxon>
    </lineage>
</organism>
<name>A0ABP8CAF5_9FLAO</name>
<dbReference type="RefSeq" id="WP_344788162.1">
    <property type="nucleotide sequence ID" value="NZ_BAABCA010000004.1"/>
</dbReference>
<protein>
    <submittedName>
        <fullName evidence="2">Glycoside hydrolase family protein</fullName>
    </submittedName>
</protein>
<dbReference type="Proteomes" id="UP001501496">
    <property type="component" value="Unassembled WGS sequence"/>
</dbReference>
<feature type="signal peptide" evidence="1">
    <location>
        <begin position="1"/>
        <end position="21"/>
    </location>
</feature>
<reference evidence="3" key="1">
    <citation type="journal article" date="2019" name="Int. J. Syst. Evol. Microbiol.">
        <title>The Global Catalogue of Microorganisms (GCM) 10K type strain sequencing project: providing services to taxonomists for standard genome sequencing and annotation.</title>
        <authorList>
            <consortium name="The Broad Institute Genomics Platform"/>
            <consortium name="The Broad Institute Genome Sequencing Center for Infectious Disease"/>
            <person name="Wu L."/>
            <person name="Ma J."/>
        </authorList>
    </citation>
    <scope>NUCLEOTIDE SEQUENCE [LARGE SCALE GENOMIC DNA]</scope>
    <source>
        <strain evidence="3">JCM 17630</strain>
    </source>
</reference>
<proteinExistence type="predicted"/>
<dbReference type="GO" id="GO:0016787">
    <property type="term" value="F:hydrolase activity"/>
    <property type="evidence" value="ECO:0007669"/>
    <property type="project" value="UniProtKB-KW"/>
</dbReference>
<dbReference type="SUPFAM" id="SSF75005">
    <property type="entry name" value="Arabinanase/levansucrase/invertase"/>
    <property type="match status" value="2"/>
</dbReference>
<accession>A0ABP8CAF5</accession>
<dbReference type="EMBL" id="BAABCA010000004">
    <property type="protein sequence ID" value="GAA4236453.1"/>
    <property type="molecule type" value="Genomic_DNA"/>
</dbReference>
<feature type="chain" id="PRO_5046220099" evidence="1">
    <location>
        <begin position="22"/>
        <end position="551"/>
    </location>
</feature>
<keyword evidence="2" id="KW-0378">Hydrolase</keyword>
<gene>
    <name evidence="2" type="ORF">GCM10022291_20820</name>
</gene>
<evidence type="ECO:0000256" key="1">
    <source>
        <dbReference type="SAM" id="SignalP"/>
    </source>
</evidence>
<comment type="caution">
    <text evidence="2">The sequence shown here is derived from an EMBL/GenBank/DDBJ whole genome shotgun (WGS) entry which is preliminary data.</text>
</comment>
<evidence type="ECO:0000313" key="2">
    <source>
        <dbReference type="EMBL" id="GAA4236453.1"/>
    </source>
</evidence>
<dbReference type="InterPro" id="IPR023296">
    <property type="entry name" value="Glyco_hydro_beta-prop_sf"/>
</dbReference>
<dbReference type="Gene3D" id="2.115.10.20">
    <property type="entry name" value="Glycosyl hydrolase domain, family 43"/>
    <property type="match status" value="1"/>
</dbReference>
<keyword evidence="3" id="KW-1185">Reference proteome</keyword>
<dbReference type="CDD" id="cd08994">
    <property type="entry name" value="GH43_62_32_68_117_130-like"/>
    <property type="match status" value="1"/>
</dbReference>